<dbReference type="RefSeq" id="WP_202101160.1">
    <property type="nucleotide sequence ID" value="NZ_JAERTY010000001.1"/>
</dbReference>
<evidence type="ECO:0000313" key="1">
    <source>
        <dbReference type="EMBL" id="MBL1407346.1"/>
    </source>
</evidence>
<sequence length="380" mass="44303">MKLSTSYLIFILLWVPFLEVKAQGLIYSPDIPVEQHRIVIDHALGGTVSEWFVELSYTPLETKNSRDVVNSVFKTGMIGNSIGILPNDSKKFYIYSTEGRLIKMVDIAKISGLPNSEGVHDMRVWGDCFVLSMTNYKVKMDNKGENILLLEEQFRYGTDSVQVGNLVWKYMRYDSLDNPTIALALNNNVVIGYSNDRAQFFFDKDTYFSPVSTPNGLSYFLPDNHYKIFELEESKINKVYDFIFPQHNLVDTSVVYNSYTDWAKKIIKQEEKIHAFDHVLRCGNYLIFKAGLYNFYGLDLFTKDFISFANIIPDQSNDYMEVFSNFPVLTDGEYLYTFMHSYSVQYSRNTCEEENHTMRKEYQDLLKQYNIILLRFKLKI</sequence>
<keyword evidence="2" id="KW-1185">Reference proteome</keyword>
<dbReference type="Proteomes" id="UP000625283">
    <property type="component" value="Unassembled WGS sequence"/>
</dbReference>
<proteinExistence type="predicted"/>
<evidence type="ECO:0008006" key="3">
    <source>
        <dbReference type="Google" id="ProtNLM"/>
    </source>
</evidence>
<name>A0ABS1QY38_9SPHI</name>
<comment type="caution">
    <text evidence="1">The sequence shown here is derived from an EMBL/GenBank/DDBJ whole genome shotgun (WGS) entry which is preliminary data.</text>
</comment>
<dbReference type="EMBL" id="JAERTY010000001">
    <property type="protein sequence ID" value="MBL1407346.1"/>
    <property type="molecule type" value="Genomic_DNA"/>
</dbReference>
<reference evidence="1 2" key="1">
    <citation type="submission" date="2021-01" db="EMBL/GenBank/DDBJ databases">
        <title>C459-1 draft genome sequence.</title>
        <authorList>
            <person name="Zhang X.-F."/>
        </authorList>
    </citation>
    <scope>NUCLEOTIDE SEQUENCE [LARGE SCALE GENOMIC DNA]</scope>
    <source>
        <strain evidence="2">C459-1</strain>
    </source>
</reference>
<gene>
    <name evidence="1" type="ORF">JKG61_01140</name>
</gene>
<evidence type="ECO:0000313" key="2">
    <source>
        <dbReference type="Proteomes" id="UP000625283"/>
    </source>
</evidence>
<protein>
    <recommendedName>
        <fullName evidence="3">6-bladed beta-propeller</fullName>
    </recommendedName>
</protein>
<accession>A0ABS1QY38</accession>
<organism evidence="1 2">
    <name type="scientific">Sphingobacterium faecale</name>
    <dbReference type="NCBI Taxonomy" id="2803775"/>
    <lineage>
        <taxon>Bacteria</taxon>
        <taxon>Pseudomonadati</taxon>
        <taxon>Bacteroidota</taxon>
        <taxon>Sphingobacteriia</taxon>
        <taxon>Sphingobacteriales</taxon>
        <taxon>Sphingobacteriaceae</taxon>
        <taxon>Sphingobacterium</taxon>
    </lineage>
</organism>